<evidence type="ECO:0000313" key="1">
    <source>
        <dbReference type="EMBL" id="GAI04917.1"/>
    </source>
</evidence>
<protein>
    <submittedName>
        <fullName evidence="1">Uncharacterized protein</fullName>
    </submittedName>
</protein>
<accession>X1KD00</accession>
<gene>
    <name evidence="1" type="ORF">S06H3_12004</name>
</gene>
<reference evidence="1" key="1">
    <citation type="journal article" date="2014" name="Front. Microbiol.">
        <title>High frequency of phylogenetically diverse reductive dehalogenase-homologous genes in deep subseafloor sedimentary metagenomes.</title>
        <authorList>
            <person name="Kawai M."/>
            <person name="Futagami T."/>
            <person name="Toyoda A."/>
            <person name="Takaki Y."/>
            <person name="Nishi S."/>
            <person name="Hori S."/>
            <person name="Arai W."/>
            <person name="Tsubouchi T."/>
            <person name="Morono Y."/>
            <person name="Uchiyama I."/>
            <person name="Ito T."/>
            <person name="Fujiyama A."/>
            <person name="Inagaki F."/>
            <person name="Takami H."/>
        </authorList>
    </citation>
    <scope>NUCLEOTIDE SEQUENCE</scope>
    <source>
        <strain evidence="1">Expedition CK06-06</strain>
    </source>
</reference>
<dbReference type="EMBL" id="BARV01005899">
    <property type="protein sequence ID" value="GAI04917.1"/>
    <property type="molecule type" value="Genomic_DNA"/>
</dbReference>
<organism evidence="1">
    <name type="scientific">marine sediment metagenome</name>
    <dbReference type="NCBI Taxonomy" id="412755"/>
    <lineage>
        <taxon>unclassified sequences</taxon>
        <taxon>metagenomes</taxon>
        <taxon>ecological metagenomes</taxon>
    </lineage>
</organism>
<dbReference type="AlphaFoldDB" id="X1KD00"/>
<name>X1KD00_9ZZZZ</name>
<sequence>MTAVLATQIQDYINAREMTNFSFVEEVGRLEREIKKLIRHLVQAKEKEYHNEAARVEQKIMLKRSELSIAKAHRRKEIVSKGRSAEIYIFENNEESDKYVFGFNFICRHLELDPERFRKKIRELRLENIRELSKGWEKKKI</sequence>
<comment type="caution">
    <text evidence="1">The sequence shown here is derived from an EMBL/GenBank/DDBJ whole genome shotgun (WGS) entry which is preliminary data.</text>
</comment>
<proteinExistence type="predicted"/>